<dbReference type="Proteomes" id="UP000859505">
    <property type="component" value="Unassembled WGS sequence"/>
</dbReference>
<reference evidence="1" key="1">
    <citation type="journal article" date="2018" name="Genome Biol.">
        <title>SKESA: strategic k-mer extension for scrupulous assemblies.</title>
        <authorList>
            <person name="Souvorov A."/>
            <person name="Agarwala R."/>
            <person name="Lipman D.J."/>
        </authorList>
    </citation>
    <scope>NUCLEOTIDE SEQUENCE</scope>
    <source>
        <strain evidence="1">OLC2673_Aeromonas</strain>
    </source>
</reference>
<accession>A0AAD3YJN9</accession>
<protein>
    <submittedName>
        <fullName evidence="1">Uncharacterized protein</fullName>
    </submittedName>
</protein>
<gene>
    <name evidence="1" type="ORF">JAJ28_002040</name>
</gene>
<evidence type="ECO:0000313" key="2">
    <source>
        <dbReference type="Proteomes" id="UP000859505"/>
    </source>
</evidence>
<organism evidence="1 2">
    <name type="scientific">Aeromonas hydrophila</name>
    <dbReference type="NCBI Taxonomy" id="644"/>
    <lineage>
        <taxon>Bacteria</taxon>
        <taxon>Pseudomonadati</taxon>
        <taxon>Pseudomonadota</taxon>
        <taxon>Gammaproteobacteria</taxon>
        <taxon>Aeromonadales</taxon>
        <taxon>Aeromonadaceae</taxon>
        <taxon>Aeromonas</taxon>
    </lineage>
</organism>
<sequence length="89" mass="9737">MENNSRPIVDGAAILGGIAASDQWLPARSGSQTKFLLAVMLLAVVMVSERYQMASKVHAASPIALRCLPHEPYRENRAFFSSSSTRTCR</sequence>
<evidence type="ECO:0000313" key="1">
    <source>
        <dbReference type="EMBL" id="HAT6344315.1"/>
    </source>
</evidence>
<comment type="caution">
    <text evidence="1">The sequence shown here is derived from an EMBL/GenBank/DDBJ whole genome shotgun (WGS) entry which is preliminary data.</text>
</comment>
<proteinExistence type="predicted"/>
<dbReference type="EMBL" id="DACTUL010000013">
    <property type="protein sequence ID" value="HAT6344315.1"/>
    <property type="molecule type" value="Genomic_DNA"/>
</dbReference>
<dbReference type="AlphaFoldDB" id="A0AAD3YJN9"/>
<name>A0AAD3YJN9_AERHY</name>
<reference evidence="1" key="2">
    <citation type="submission" date="2020-01" db="EMBL/GenBank/DDBJ databases">
        <authorList>
            <consortium name="NCBI Pathogen Detection Project"/>
        </authorList>
    </citation>
    <scope>NUCLEOTIDE SEQUENCE</scope>
    <source>
        <strain evidence="1">OLC2673_Aeromonas</strain>
    </source>
</reference>